<dbReference type="Proteomes" id="UP000054477">
    <property type="component" value="Unassembled WGS sequence"/>
</dbReference>
<protein>
    <recommendedName>
        <fullName evidence="5">Secreted protein</fullName>
    </recommendedName>
</protein>
<dbReference type="EMBL" id="KN838561">
    <property type="protein sequence ID" value="KIK05335.1"/>
    <property type="molecule type" value="Genomic_DNA"/>
</dbReference>
<evidence type="ECO:0000256" key="1">
    <source>
        <dbReference type="SAM" id="MobiDB-lite"/>
    </source>
</evidence>
<evidence type="ECO:0000313" key="3">
    <source>
        <dbReference type="EMBL" id="KIK05335.1"/>
    </source>
</evidence>
<feature type="signal peptide" evidence="2">
    <location>
        <begin position="1"/>
        <end position="23"/>
    </location>
</feature>
<dbReference type="AlphaFoldDB" id="A0A0C9WZT0"/>
<keyword evidence="4" id="KW-1185">Reference proteome</keyword>
<reference evidence="3 4" key="1">
    <citation type="submission" date="2014-04" db="EMBL/GenBank/DDBJ databases">
        <authorList>
            <consortium name="DOE Joint Genome Institute"/>
            <person name="Kuo A."/>
            <person name="Kohler A."/>
            <person name="Nagy L.G."/>
            <person name="Floudas D."/>
            <person name="Copeland A."/>
            <person name="Barry K.W."/>
            <person name="Cichocki N."/>
            <person name="Veneault-Fourrey C."/>
            <person name="LaButti K."/>
            <person name="Lindquist E.A."/>
            <person name="Lipzen A."/>
            <person name="Lundell T."/>
            <person name="Morin E."/>
            <person name="Murat C."/>
            <person name="Sun H."/>
            <person name="Tunlid A."/>
            <person name="Henrissat B."/>
            <person name="Grigoriev I.V."/>
            <person name="Hibbett D.S."/>
            <person name="Martin F."/>
            <person name="Nordberg H.P."/>
            <person name="Cantor M.N."/>
            <person name="Hua S.X."/>
        </authorList>
    </citation>
    <scope>NUCLEOTIDE SEQUENCE [LARGE SCALE GENOMIC DNA]</scope>
    <source>
        <strain evidence="3 4">LaAM-08-1</strain>
    </source>
</reference>
<dbReference type="HOGENOM" id="CLU_1661045_0_0_1"/>
<proteinExistence type="predicted"/>
<keyword evidence="2" id="KW-0732">Signal</keyword>
<gene>
    <name evidence="3" type="ORF">K443DRAFT_675289</name>
</gene>
<organism evidence="3 4">
    <name type="scientific">Laccaria amethystina LaAM-08-1</name>
    <dbReference type="NCBI Taxonomy" id="1095629"/>
    <lineage>
        <taxon>Eukaryota</taxon>
        <taxon>Fungi</taxon>
        <taxon>Dikarya</taxon>
        <taxon>Basidiomycota</taxon>
        <taxon>Agaricomycotina</taxon>
        <taxon>Agaricomycetes</taxon>
        <taxon>Agaricomycetidae</taxon>
        <taxon>Agaricales</taxon>
        <taxon>Agaricineae</taxon>
        <taxon>Hydnangiaceae</taxon>
        <taxon>Laccaria</taxon>
    </lineage>
</organism>
<evidence type="ECO:0000313" key="4">
    <source>
        <dbReference type="Proteomes" id="UP000054477"/>
    </source>
</evidence>
<evidence type="ECO:0008006" key="5">
    <source>
        <dbReference type="Google" id="ProtNLM"/>
    </source>
</evidence>
<evidence type="ECO:0000256" key="2">
    <source>
        <dbReference type="SAM" id="SignalP"/>
    </source>
</evidence>
<name>A0A0C9WZT0_9AGAR</name>
<sequence>MAFSILTLILIASTLRRTALVSANTNLAHVDRSRRPQPISQAHQVAKGPSIRSCPPVDKEGNSLDFHSENTKPMRCAYKNPVDNEKVAYCLYDKDSGALTLDHHNNKCPVAAVEYRYLNKPDRRRSHIPIPHSPRHPSAIRASSDGMKLRQALGERKHA</sequence>
<reference evidence="4" key="2">
    <citation type="submission" date="2015-01" db="EMBL/GenBank/DDBJ databases">
        <title>Evolutionary Origins and Diversification of the Mycorrhizal Mutualists.</title>
        <authorList>
            <consortium name="DOE Joint Genome Institute"/>
            <consortium name="Mycorrhizal Genomics Consortium"/>
            <person name="Kohler A."/>
            <person name="Kuo A."/>
            <person name="Nagy L.G."/>
            <person name="Floudas D."/>
            <person name="Copeland A."/>
            <person name="Barry K.W."/>
            <person name="Cichocki N."/>
            <person name="Veneault-Fourrey C."/>
            <person name="LaButti K."/>
            <person name="Lindquist E.A."/>
            <person name="Lipzen A."/>
            <person name="Lundell T."/>
            <person name="Morin E."/>
            <person name="Murat C."/>
            <person name="Riley R."/>
            <person name="Ohm R."/>
            <person name="Sun H."/>
            <person name="Tunlid A."/>
            <person name="Henrissat B."/>
            <person name="Grigoriev I.V."/>
            <person name="Hibbett D.S."/>
            <person name="Martin F."/>
        </authorList>
    </citation>
    <scope>NUCLEOTIDE SEQUENCE [LARGE SCALE GENOMIC DNA]</scope>
    <source>
        <strain evidence="4">LaAM-08-1</strain>
    </source>
</reference>
<feature type="region of interest" description="Disordered" evidence="1">
    <location>
        <begin position="124"/>
        <end position="159"/>
    </location>
</feature>
<feature type="region of interest" description="Disordered" evidence="1">
    <location>
        <begin position="32"/>
        <end position="66"/>
    </location>
</feature>
<accession>A0A0C9WZT0</accession>
<feature type="compositionally biased region" description="Basic and acidic residues" evidence="1">
    <location>
        <begin position="57"/>
        <end position="66"/>
    </location>
</feature>
<feature type="chain" id="PRO_5002205550" description="Secreted protein" evidence="2">
    <location>
        <begin position="24"/>
        <end position="159"/>
    </location>
</feature>
<dbReference type="OrthoDB" id="10339007at2759"/>